<dbReference type="EMBL" id="CAJNOJ010000315">
    <property type="protein sequence ID" value="CAF1393521.1"/>
    <property type="molecule type" value="Genomic_DNA"/>
</dbReference>
<evidence type="ECO:0000313" key="4">
    <source>
        <dbReference type="Proteomes" id="UP000663852"/>
    </source>
</evidence>
<dbReference type="Proteomes" id="UP000663852">
    <property type="component" value="Unassembled WGS sequence"/>
</dbReference>
<evidence type="ECO:0000313" key="2">
    <source>
        <dbReference type="EMBL" id="CAF1393521.1"/>
    </source>
</evidence>
<dbReference type="AlphaFoldDB" id="A0A815KHV2"/>
<gene>
    <name evidence="2" type="ORF">EDS130_LOCUS35605</name>
    <name evidence="1" type="ORF">XAT740_LOCUS23741</name>
</gene>
<organism evidence="2 4">
    <name type="scientific">Adineta ricciae</name>
    <name type="common">Rotifer</name>
    <dbReference type="NCBI Taxonomy" id="249248"/>
    <lineage>
        <taxon>Eukaryota</taxon>
        <taxon>Metazoa</taxon>
        <taxon>Spiralia</taxon>
        <taxon>Gnathifera</taxon>
        <taxon>Rotifera</taxon>
        <taxon>Eurotatoria</taxon>
        <taxon>Bdelloidea</taxon>
        <taxon>Adinetida</taxon>
        <taxon>Adinetidae</taxon>
        <taxon>Adineta</taxon>
    </lineage>
</organism>
<reference evidence="2" key="1">
    <citation type="submission" date="2021-02" db="EMBL/GenBank/DDBJ databases">
        <authorList>
            <person name="Nowell W R."/>
        </authorList>
    </citation>
    <scope>NUCLEOTIDE SEQUENCE</scope>
</reference>
<dbReference type="OrthoDB" id="10051656at2759"/>
<name>A0A815KHV2_ADIRI</name>
<proteinExistence type="predicted"/>
<comment type="caution">
    <text evidence="2">The sequence shown here is derived from an EMBL/GenBank/DDBJ whole genome shotgun (WGS) entry which is preliminary data.</text>
</comment>
<sequence length="386" mass="45080">MYHVVLSQSEKTMSEINRIMKLFQERTRKELPASSSLTHIQENEIADQLFNVFESIWTSTSYNEENEITLDHNTMDNEIEECEEDLDYEAKDEENPVFESFSLSYMKRALDYYDAINPKTGKRSHTWRNVQNKFRRIKDQSYMSRVRDYIEKGGTKKQKVVTKREIVNEAKIKKSADQFVSEVKSLLPYYNEDFVFNTDQAGLQLEFPSIRTLSYQGEKRTLATVRSVNATTHSYTVQPTITMSGKIFGPVYICLKEVNGRMNDNIKANLPQLKNVVVTYSASGKLTTSLVEYWRNECLIPSLTSQSVLLLSDSWPGQTYGKGIYESIKRLKRLEIPWKTTSTIQPLDVFFNRQWRVIVRRVHKRLLLDEIDIHLAQRNVVQYVED</sequence>
<accession>A0A815KHV2</accession>
<evidence type="ECO:0000313" key="1">
    <source>
        <dbReference type="EMBL" id="CAF1202220.1"/>
    </source>
</evidence>
<evidence type="ECO:0008006" key="5">
    <source>
        <dbReference type="Google" id="ProtNLM"/>
    </source>
</evidence>
<evidence type="ECO:0000313" key="3">
    <source>
        <dbReference type="Proteomes" id="UP000663828"/>
    </source>
</evidence>
<keyword evidence="3" id="KW-1185">Reference proteome</keyword>
<dbReference type="Proteomes" id="UP000663828">
    <property type="component" value="Unassembled WGS sequence"/>
</dbReference>
<dbReference type="EMBL" id="CAJNOR010001807">
    <property type="protein sequence ID" value="CAF1202220.1"/>
    <property type="molecule type" value="Genomic_DNA"/>
</dbReference>
<protein>
    <recommendedName>
        <fullName evidence="5">DDE-1 domain-containing protein</fullName>
    </recommendedName>
</protein>